<keyword evidence="7" id="KW-0539">Nucleus</keyword>
<evidence type="ECO:0000256" key="10">
    <source>
        <dbReference type="ARBA" id="ARBA00029606"/>
    </source>
</evidence>
<dbReference type="PANTHER" id="PTHR13421">
    <property type="entry name" value="SNRNA-ACTIVATING PROTEIN COMPLEX SUBUNIT 3"/>
    <property type="match status" value="1"/>
</dbReference>
<dbReference type="InterPro" id="IPR022042">
    <property type="entry name" value="snRNA-activating_su3"/>
</dbReference>
<organism evidence="11 12">
    <name type="scientific">Agrilus planipennis</name>
    <name type="common">Emerald ash borer</name>
    <name type="synonym">Agrilus marcopoli</name>
    <dbReference type="NCBI Taxonomy" id="224129"/>
    <lineage>
        <taxon>Eukaryota</taxon>
        <taxon>Metazoa</taxon>
        <taxon>Ecdysozoa</taxon>
        <taxon>Arthropoda</taxon>
        <taxon>Hexapoda</taxon>
        <taxon>Insecta</taxon>
        <taxon>Pterygota</taxon>
        <taxon>Neoptera</taxon>
        <taxon>Endopterygota</taxon>
        <taxon>Coleoptera</taxon>
        <taxon>Polyphaga</taxon>
        <taxon>Elateriformia</taxon>
        <taxon>Buprestoidea</taxon>
        <taxon>Buprestidae</taxon>
        <taxon>Agrilinae</taxon>
        <taxon>Agrilus</taxon>
    </lineage>
</organism>
<evidence type="ECO:0000313" key="11">
    <source>
        <dbReference type="Proteomes" id="UP000192223"/>
    </source>
</evidence>
<dbReference type="STRING" id="224129.A0A1W4X5X2"/>
<dbReference type="Proteomes" id="UP000192223">
    <property type="component" value="Unplaced"/>
</dbReference>
<proteinExistence type="inferred from homology"/>
<dbReference type="AlphaFoldDB" id="A0A1W4X5X2"/>
<dbReference type="KEGG" id="apln:108739043"/>
<name>A0A1W4X5X2_AGRPL</name>
<comment type="similarity">
    <text evidence="2">Belongs to the SNAPC3/SRD2 family.</text>
</comment>
<dbReference type="GO" id="GO:0005634">
    <property type="term" value="C:nucleus"/>
    <property type="evidence" value="ECO:0007669"/>
    <property type="project" value="UniProtKB-SubCell"/>
</dbReference>
<sequence>MEKIYPYSQFPSSEPIDLEEHFKSFASDVKLDEELTQVDDVNKSLSERLLIFDYLGFNLPRREQKKIQNICSEKNLTNANDPEPESLNDFSEQVFITLKNPIPITAEAKRCEAVKVRKEALKTIDHSYYRQMCGREYENVKLKPNPTSLDNLLAGSDYLVTIKIFKPFAFQYKLKNFSNKVKPQQLIHAIGANRLSQIRDLIVCNLDINLCKEIEGNIDIAKENKEEENPLALYPSNFLFIDNIFYNDLRAIGAIDYSEVIRQWAKEKDIKGLKTADMDSTFVKDLKPRFGYPYVYVHQGNCEHLVVFTDARLLMKNDCLCPHDYPYVIKTNRKYSKKCNICGINSAQIVCIENDRLPNEHTLMCQECFISYNYVDGTTIEPCKAYTISDIIEGDDNDDKN</sequence>
<protein>
    <recommendedName>
        <fullName evidence="3">snRNA-activating protein complex subunit 3</fullName>
    </recommendedName>
    <alternativeName>
        <fullName evidence="10">Small nuclear RNA-activating complex polypeptide 3</fullName>
    </alternativeName>
</protein>
<keyword evidence="4" id="KW-0805">Transcription regulation</keyword>
<keyword evidence="6" id="KW-0804">Transcription</keyword>
<evidence type="ECO:0000256" key="3">
    <source>
        <dbReference type="ARBA" id="ARBA00013634"/>
    </source>
</evidence>
<dbReference type="GO" id="GO:0001046">
    <property type="term" value="F:core promoter sequence-specific DNA binding"/>
    <property type="evidence" value="ECO:0007669"/>
    <property type="project" value="TreeGrafter"/>
</dbReference>
<evidence type="ECO:0000256" key="4">
    <source>
        <dbReference type="ARBA" id="ARBA00023015"/>
    </source>
</evidence>
<dbReference type="GO" id="GO:0003681">
    <property type="term" value="F:bent DNA binding"/>
    <property type="evidence" value="ECO:0007669"/>
    <property type="project" value="TreeGrafter"/>
</dbReference>
<evidence type="ECO:0000256" key="5">
    <source>
        <dbReference type="ARBA" id="ARBA00023125"/>
    </source>
</evidence>
<dbReference type="OrthoDB" id="46583at2759"/>
<dbReference type="RefSeq" id="XP_018328227.1">
    <property type="nucleotide sequence ID" value="XM_018472725.2"/>
</dbReference>
<evidence type="ECO:0000256" key="7">
    <source>
        <dbReference type="ARBA" id="ARBA00023242"/>
    </source>
</evidence>
<dbReference type="GO" id="GO:0000978">
    <property type="term" value="F:RNA polymerase II cis-regulatory region sequence-specific DNA binding"/>
    <property type="evidence" value="ECO:0007669"/>
    <property type="project" value="TreeGrafter"/>
</dbReference>
<dbReference type="InParanoid" id="A0A1W4X5X2"/>
<evidence type="ECO:0000313" key="12">
    <source>
        <dbReference type="RefSeq" id="XP_018328227.1"/>
    </source>
</evidence>
<comment type="subcellular location">
    <subcellularLocation>
        <location evidence="1">Nucleus</location>
    </subcellularLocation>
</comment>
<evidence type="ECO:0000256" key="9">
    <source>
        <dbReference type="ARBA" id="ARBA00025958"/>
    </source>
</evidence>
<gene>
    <name evidence="12" type="primary">LOC108739043</name>
</gene>
<evidence type="ECO:0000256" key="6">
    <source>
        <dbReference type="ARBA" id="ARBA00023163"/>
    </source>
</evidence>
<evidence type="ECO:0000256" key="8">
    <source>
        <dbReference type="ARBA" id="ARBA00025193"/>
    </source>
</evidence>
<dbReference type="PANTHER" id="PTHR13421:SF16">
    <property type="entry name" value="SNRNA-ACTIVATING PROTEIN COMPLEX SUBUNIT 3"/>
    <property type="match status" value="1"/>
</dbReference>
<dbReference type="GO" id="GO:0019185">
    <property type="term" value="C:snRNA-activating protein complex"/>
    <property type="evidence" value="ECO:0007669"/>
    <property type="project" value="TreeGrafter"/>
</dbReference>
<dbReference type="GO" id="GO:0042795">
    <property type="term" value="P:snRNA transcription by RNA polymerase II"/>
    <property type="evidence" value="ECO:0007669"/>
    <property type="project" value="TreeGrafter"/>
</dbReference>
<keyword evidence="11" id="KW-1185">Reference proteome</keyword>
<dbReference type="GeneID" id="108739043"/>
<comment type="function">
    <text evidence="8">Part of the SNAPc complex required for the transcription of both RNA polymerase II and III small-nuclear RNA genes. Binds to the proximal sequence element (PSE), a non-TATA-box basal promoter element common to these 2 types of genes. Recruits TBP and BRF2 to the U6 snRNA TATA box.</text>
</comment>
<keyword evidence="5" id="KW-0238">DNA-binding</keyword>
<dbReference type="Pfam" id="PF12251">
    <property type="entry name" value="SNAPC3"/>
    <property type="match status" value="1"/>
</dbReference>
<accession>A0A1W4X5X2</accession>
<dbReference type="GO" id="GO:0042796">
    <property type="term" value="P:snRNA transcription by RNA polymerase III"/>
    <property type="evidence" value="ECO:0007669"/>
    <property type="project" value="TreeGrafter"/>
</dbReference>
<evidence type="ECO:0000256" key="1">
    <source>
        <dbReference type="ARBA" id="ARBA00004123"/>
    </source>
</evidence>
<dbReference type="FunCoup" id="A0A1W4X5X2">
    <property type="interactions" value="567"/>
</dbReference>
<reference evidence="12" key="1">
    <citation type="submission" date="2025-08" db="UniProtKB">
        <authorList>
            <consortium name="RefSeq"/>
        </authorList>
    </citation>
    <scope>IDENTIFICATION</scope>
    <source>
        <tissue evidence="12">Entire body</tissue>
    </source>
</reference>
<dbReference type="GO" id="GO:0001006">
    <property type="term" value="F:RNA polymerase III type 3 promoter sequence-specific DNA binding"/>
    <property type="evidence" value="ECO:0007669"/>
    <property type="project" value="TreeGrafter"/>
</dbReference>
<evidence type="ECO:0000256" key="2">
    <source>
        <dbReference type="ARBA" id="ARBA00010410"/>
    </source>
</evidence>
<comment type="subunit">
    <text evidence="9">Part of the SNAPc complex composed of 5 subunits: SNAPC1, SNAPC2, SNAPC3, SNAPC4 and SNAPC5. SNAPC3 interacts with SNAPC1.</text>
</comment>